<evidence type="ECO:0000256" key="3">
    <source>
        <dbReference type="ARBA" id="ARBA00022833"/>
    </source>
</evidence>
<dbReference type="SUPFAM" id="SSF55486">
    <property type="entry name" value="Metalloproteases ('zincins'), catalytic domain"/>
    <property type="match status" value="1"/>
</dbReference>
<comment type="caution">
    <text evidence="6">The sequence shown here is derived from an EMBL/GenBank/DDBJ whole genome shotgun (WGS) entry which is preliminary data.</text>
</comment>
<keyword evidence="3" id="KW-0862">Zinc</keyword>
<keyword evidence="2" id="KW-0378">Hydrolase</keyword>
<evidence type="ECO:0000313" key="6">
    <source>
        <dbReference type="EMBL" id="GAA0593466.1"/>
    </source>
</evidence>
<keyword evidence="4" id="KW-0482">Metalloprotease</keyword>
<sequence length="65" mass="7109">MDIGYADCQILHCFCCDEVAHYLTPTSDFSDARRAVVQSATDLYGENSAEVEACIDGFNEAGIKK</sequence>
<reference evidence="6 7" key="1">
    <citation type="journal article" date="2019" name="Int. J. Syst. Evol. Microbiol.">
        <title>The Global Catalogue of Microorganisms (GCM) 10K type strain sequencing project: providing services to taxonomists for standard genome sequencing and annotation.</title>
        <authorList>
            <consortium name="The Broad Institute Genomics Platform"/>
            <consortium name="The Broad Institute Genome Sequencing Center for Infectious Disease"/>
            <person name="Wu L."/>
            <person name="Ma J."/>
        </authorList>
    </citation>
    <scope>NUCLEOTIDE SEQUENCE [LARGE SCALE GENOMIC DNA]</scope>
    <source>
        <strain evidence="6 7">JCM 15395</strain>
    </source>
</reference>
<dbReference type="Proteomes" id="UP001500866">
    <property type="component" value="Unassembled WGS sequence"/>
</dbReference>
<dbReference type="Pfam" id="PF02868">
    <property type="entry name" value="Peptidase_M4_C"/>
    <property type="match status" value="1"/>
</dbReference>
<accession>A0ABN1FLP7</accession>
<name>A0ABN1FLP7_9BACI</name>
<evidence type="ECO:0000313" key="7">
    <source>
        <dbReference type="Proteomes" id="UP001500866"/>
    </source>
</evidence>
<organism evidence="6 7">
    <name type="scientific">Virgibacillus siamensis</name>
    <dbReference type="NCBI Taxonomy" id="480071"/>
    <lineage>
        <taxon>Bacteria</taxon>
        <taxon>Bacillati</taxon>
        <taxon>Bacillota</taxon>
        <taxon>Bacilli</taxon>
        <taxon>Bacillales</taxon>
        <taxon>Bacillaceae</taxon>
        <taxon>Virgibacillus</taxon>
    </lineage>
</organism>
<keyword evidence="1" id="KW-0645">Protease</keyword>
<dbReference type="Gene3D" id="1.10.390.10">
    <property type="entry name" value="Neutral Protease Domain 2"/>
    <property type="match status" value="1"/>
</dbReference>
<evidence type="ECO:0000256" key="4">
    <source>
        <dbReference type="ARBA" id="ARBA00023049"/>
    </source>
</evidence>
<protein>
    <recommendedName>
        <fullName evidence="5">Peptidase M4 C-terminal domain-containing protein</fullName>
    </recommendedName>
</protein>
<keyword evidence="7" id="KW-1185">Reference proteome</keyword>
<proteinExistence type="predicted"/>
<dbReference type="InterPro" id="IPR027268">
    <property type="entry name" value="Peptidase_M4/M1_CTD_sf"/>
</dbReference>
<feature type="domain" description="Peptidase M4 C-terminal" evidence="5">
    <location>
        <begin position="20"/>
        <end position="63"/>
    </location>
</feature>
<dbReference type="RefSeq" id="WP_343810358.1">
    <property type="nucleotide sequence ID" value="NZ_BAAADS010000003.1"/>
</dbReference>
<dbReference type="InterPro" id="IPR001570">
    <property type="entry name" value="Peptidase_M4_C_domain"/>
</dbReference>
<evidence type="ECO:0000259" key="5">
    <source>
        <dbReference type="Pfam" id="PF02868"/>
    </source>
</evidence>
<gene>
    <name evidence="6" type="ORF">GCM10009001_07040</name>
</gene>
<evidence type="ECO:0000256" key="1">
    <source>
        <dbReference type="ARBA" id="ARBA00022670"/>
    </source>
</evidence>
<dbReference type="EMBL" id="BAAADS010000003">
    <property type="protein sequence ID" value="GAA0593466.1"/>
    <property type="molecule type" value="Genomic_DNA"/>
</dbReference>
<evidence type="ECO:0000256" key="2">
    <source>
        <dbReference type="ARBA" id="ARBA00022801"/>
    </source>
</evidence>